<sequence>MAGTSMAGSGVVESDACVDQLLAQMEGLVQSIRVLQLRNEAHERINKTMAVGDHSRKTMRSQRGKELNEDLDSTDKYIPVKGRTTEARYLRRMKHGHAFKEAHYRETARRERWWFGGVDETPFVDEITKVDTPTGFTHPKFILYDGIADPQDHIIHFKQAIIPTCIP</sequence>
<keyword evidence="2" id="KW-1185">Reference proteome</keyword>
<evidence type="ECO:0000313" key="2">
    <source>
        <dbReference type="Proteomes" id="UP000796880"/>
    </source>
</evidence>
<dbReference type="EMBL" id="VOIH02000007">
    <property type="protein sequence ID" value="KAF3442815.1"/>
    <property type="molecule type" value="Genomic_DNA"/>
</dbReference>
<dbReference type="OrthoDB" id="1166289at2759"/>
<accession>A0A8K0GZE0</accession>
<reference evidence="1" key="1">
    <citation type="submission" date="2020-03" db="EMBL/GenBank/DDBJ databases">
        <title>A high-quality chromosome-level genome assembly of a woody plant with both climbing and erect habits, Rhamnella rubrinervis.</title>
        <authorList>
            <person name="Lu Z."/>
            <person name="Yang Y."/>
            <person name="Zhu X."/>
            <person name="Sun Y."/>
        </authorList>
    </citation>
    <scope>NUCLEOTIDE SEQUENCE</scope>
    <source>
        <strain evidence="1">BYM</strain>
        <tissue evidence="1">Leaf</tissue>
    </source>
</reference>
<dbReference type="AlphaFoldDB" id="A0A8K0GZE0"/>
<organism evidence="1 2">
    <name type="scientific">Rhamnella rubrinervis</name>
    <dbReference type="NCBI Taxonomy" id="2594499"/>
    <lineage>
        <taxon>Eukaryota</taxon>
        <taxon>Viridiplantae</taxon>
        <taxon>Streptophyta</taxon>
        <taxon>Embryophyta</taxon>
        <taxon>Tracheophyta</taxon>
        <taxon>Spermatophyta</taxon>
        <taxon>Magnoliopsida</taxon>
        <taxon>eudicotyledons</taxon>
        <taxon>Gunneridae</taxon>
        <taxon>Pentapetalae</taxon>
        <taxon>rosids</taxon>
        <taxon>fabids</taxon>
        <taxon>Rosales</taxon>
        <taxon>Rhamnaceae</taxon>
        <taxon>rhamnoid group</taxon>
        <taxon>Rhamneae</taxon>
        <taxon>Rhamnella</taxon>
    </lineage>
</organism>
<name>A0A8K0GZE0_9ROSA</name>
<proteinExistence type="predicted"/>
<evidence type="ECO:0000313" key="1">
    <source>
        <dbReference type="EMBL" id="KAF3442815.1"/>
    </source>
</evidence>
<dbReference type="Proteomes" id="UP000796880">
    <property type="component" value="Unassembled WGS sequence"/>
</dbReference>
<gene>
    <name evidence="1" type="ORF">FNV43_RR16733</name>
</gene>
<protein>
    <submittedName>
        <fullName evidence="1">Uncharacterized protein</fullName>
    </submittedName>
</protein>
<comment type="caution">
    <text evidence="1">The sequence shown here is derived from an EMBL/GenBank/DDBJ whole genome shotgun (WGS) entry which is preliminary data.</text>
</comment>